<comment type="caution">
    <text evidence="2">The sequence shown here is derived from an EMBL/GenBank/DDBJ whole genome shotgun (WGS) entry which is preliminary data.</text>
</comment>
<keyword evidence="3" id="KW-1185">Reference proteome</keyword>
<dbReference type="Proteomes" id="UP000283634">
    <property type="component" value="Unassembled WGS sequence"/>
</dbReference>
<proteinExistence type="predicted"/>
<evidence type="ECO:0000313" key="3">
    <source>
        <dbReference type="Proteomes" id="UP000283634"/>
    </source>
</evidence>
<dbReference type="AlphaFoldDB" id="A0A422NMB2"/>
<evidence type="ECO:0000256" key="1">
    <source>
        <dbReference type="SAM" id="MobiDB-lite"/>
    </source>
</evidence>
<feature type="region of interest" description="Disordered" evidence="1">
    <location>
        <begin position="34"/>
        <end position="59"/>
    </location>
</feature>
<accession>A0A422NMB2</accession>
<dbReference type="OMA" id="LNTHALM"/>
<sequence>MGSSLRLLADHVACDENQEQGFWRWVRRKRGRLPGVDEDGSVTTMGTPEKEDEKAEDPDAQSLVRMQVLGTDGAASVSLGRSVLCGPSVEDTYGYHYHVYPSASPGDAHGTALCWSLRKSSLNTHALMCLGRVANSCHKDMVLFDGDIGIMLSYTTTP</sequence>
<gene>
    <name evidence="2" type="ORF">TraAM80_03846</name>
</gene>
<dbReference type="EMBL" id="MKGL01000104">
    <property type="protein sequence ID" value="RNF06650.1"/>
    <property type="molecule type" value="Genomic_DNA"/>
</dbReference>
<keyword evidence="2" id="KW-0456">Lyase</keyword>
<protein>
    <submittedName>
        <fullName evidence="2">Putative zinc-binding protein (Yippee)</fullName>
        <ecNumber evidence="2">4.6.1.16</ecNumber>
    </submittedName>
</protein>
<dbReference type="EC" id="4.6.1.16" evidence="2"/>
<name>A0A422NMB2_TRYRA</name>
<dbReference type="GeneID" id="40327779"/>
<reference evidence="2 3" key="1">
    <citation type="journal article" date="2018" name="BMC Genomics">
        <title>Genomic comparison of Trypanosoma conorhini and Trypanosoma rangeli to Trypanosoma cruzi strains of high and low virulence.</title>
        <authorList>
            <person name="Bradwell K.R."/>
            <person name="Koparde V.N."/>
            <person name="Matveyev A.V."/>
            <person name="Serrano M.G."/>
            <person name="Alves J.M."/>
            <person name="Parikh H."/>
            <person name="Huang B."/>
            <person name="Lee V."/>
            <person name="Espinosa-Alvarez O."/>
            <person name="Ortiz P.A."/>
            <person name="Costa-Martins A.G."/>
            <person name="Teixeira M.M."/>
            <person name="Buck G.A."/>
        </authorList>
    </citation>
    <scope>NUCLEOTIDE SEQUENCE [LARGE SCALE GENOMIC DNA]</scope>
    <source>
        <strain evidence="2 3">AM80</strain>
    </source>
</reference>
<evidence type="ECO:0000313" key="2">
    <source>
        <dbReference type="EMBL" id="RNF06650.1"/>
    </source>
</evidence>
<dbReference type="VEuPathDB" id="TriTrypDB:TRSC58_02693"/>
<organism evidence="2 3">
    <name type="scientific">Trypanosoma rangeli</name>
    <dbReference type="NCBI Taxonomy" id="5698"/>
    <lineage>
        <taxon>Eukaryota</taxon>
        <taxon>Discoba</taxon>
        <taxon>Euglenozoa</taxon>
        <taxon>Kinetoplastea</taxon>
        <taxon>Metakinetoplastina</taxon>
        <taxon>Trypanosomatida</taxon>
        <taxon>Trypanosomatidae</taxon>
        <taxon>Trypanosoma</taxon>
        <taxon>Herpetosoma</taxon>
    </lineage>
</organism>
<dbReference type="GO" id="GO:0000213">
    <property type="term" value="F:tRNA-intron lyase activity"/>
    <property type="evidence" value="ECO:0007669"/>
    <property type="project" value="UniProtKB-EC"/>
</dbReference>
<dbReference type="OrthoDB" id="266757at2759"/>
<dbReference type="RefSeq" id="XP_029239382.1">
    <property type="nucleotide sequence ID" value="XM_029380798.1"/>
</dbReference>